<dbReference type="EMBL" id="JAEUBG010003646">
    <property type="protein sequence ID" value="KAH3682546.1"/>
    <property type="molecule type" value="Genomic_DNA"/>
</dbReference>
<feature type="compositionally biased region" description="Polar residues" evidence="1">
    <location>
        <begin position="445"/>
        <end position="455"/>
    </location>
</feature>
<accession>A0A9P8TKU1</accession>
<feature type="compositionally biased region" description="Basic and acidic residues" evidence="1">
    <location>
        <begin position="103"/>
        <end position="118"/>
    </location>
</feature>
<comment type="caution">
    <text evidence="2">The sequence shown here is derived from an EMBL/GenBank/DDBJ whole genome shotgun (WGS) entry which is preliminary data.</text>
</comment>
<keyword evidence="3" id="KW-1185">Reference proteome</keyword>
<feature type="compositionally biased region" description="Low complexity" evidence="1">
    <location>
        <begin position="327"/>
        <end position="340"/>
    </location>
</feature>
<sequence>SLFVSSDTEQDLQKDQTNPTRRRSVAPNIHMSSSSFSNETSSNNGGGDHSDETSNIHNLRRSTRSNSKTPVITTEPPIITVFGDNSESNPIEISDSSESESESALKKKLDSNKSDDIHPTANRTKHKSRQVVRIQEYSSSDSESKPKANHKPKKYIPEPMDSDIESDSDGDSDSDSDSDDLPIQEFPSKAKIIGYFNELFKGSNLNVKKDKNKRVTVSESSGSKSDTKLKQHEDHKIEKKQKNKKGKEDRKPKRHKIVIPESESQSQSGSLDNSLIDLDPVKLPVPIEVIDKVEKTKEIEPVPLIKPVNSKKDSGTQKEPAIRENTQQQVSKNKQQQQQQPNIFMKSKKLKQNRPPPQTNSTTAPAKSKYIPSIINEREKPVPRPKNKKFPEDDPRKYQLFAVSSPNRDKPALSFNRTNFTTANEPYIDAEIDELFNDIPDCGNRPSSANYSYSHNPPPPRLSNLEQSRLVHNKKPGRSNS</sequence>
<organism evidence="2 3">
    <name type="scientific">Wickerhamomyces pijperi</name>
    <name type="common">Yeast</name>
    <name type="synonym">Pichia pijperi</name>
    <dbReference type="NCBI Taxonomy" id="599730"/>
    <lineage>
        <taxon>Eukaryota</taxon>
        <taxon>Fungi</taxon>
        <taxon>Dikarya</taxon>
        <taxon>Ascomycota</taxon>
        <taxon>Saccharomycotina</taxon>
        <taxon>Saccharomycetes</taxon>
        <taxon>Phaffomycetales</taxon>
        <taxon>Wickerhamomycetaceae</taxon>
        <taxon>Wickerhamomyces</taxon>
    </lineage>
</organism>
<name>A0A9P8TKU1_WICPI</name>
<feature type="compositionally biased region" description="Low complexity" evidence="1">
    <location>
        <begin position="32"/>
        <end position="43"/>
    </location>
</feature>
<dbReference type="AlphaFoldDB" id="A0A9P8TKU1"/>
<feature type="compositionally biased region" description="Basic and acidic residues" evidence="1">
    <location>
        <begin position="225"/>
        <end position="237"/>
    </location>
</feature>
<feature type="compositionally biased region" description="Polar residues" evidence="1">
    <location>
        <begin position="215"/>
        <end position="224"/>
    </location>
</feature>
<feature type="compositionally biased region" description="Acidic residues" evidence="1">
    <location>
        <begin position="160"/>
        <end position="182"/>
    </location>
</feature>
<proteinExistence type="predicted"/>
<feature type="region of interest" description="Disordered" evidence="1">
    <location>
        <begin position="439"/>
        <end position="481"/>
    </location>
</feature>
<feature type="region of interest" description="Disordered" evidence="1">
    <location>
        <begin position="1"/>
        <end position="187"/>
    </location>
</feature>
<reference evidence="2" key="2">
    <citation type="submission" date="2021-01" db="EMBL/GenBank/DDBJ databases">
        <authorList>
            <person name="Schikora-Tamarit M.A."/>
        </authorList>
    </citation>
    <scope>NUCLEOTIDE SEQUENCE</scope>
    <source>
        <strain evidence="2">CBS2887</strain>
    </source>
</reference>
<protein>
    <submittedName>
        <fullName evidence="2">Uncharacterized protein</fullName>
    </submittedName>
</protein>
<gene>
    <name evidence="2" type="ORF">WICPIJ_006489</name>
</gene>
<feature type="region of interest" description="Disordered" evidence="1">
    <location>
        <begin position="207"/>
        <end position="278"/>
    </location>
</feature>
<evidence type="ECO:0000313" key="3">
    <source>
        <dbReference type="Proteomes" id="UP000774326"/>
    </source>
</evidence>
<feature type="compositionally biased region" description="Basic residues" evidence="1">
    <location>
        <begin position="471"/>
        <end position="481"/>
    </location>
</feature>
<feature type="compositionally biased region" description="Polar residues" evidence="1">
    <location>
        <begin position="262"/>
        <end position="273"/>
    </location>
</feature>
<feature type="region of interest" description="Disordered" evidence="1">
    <location>
        <begin position="296"/>
        <end position="397"/>
    </location>
</feature>
<feature type="compositionally biased region" description="Low complexity" evidence="1">
    <location>
        <begin position="69"/>
        <end position="94"/>
    </location>
</feature>
<evidence type="ECO:0000256" key="1">
    <source>
        <dbReference type="SAM" id="MobiDB-lite"/>
    </source>
</evidence>
<evidence type="ECO:0000313" key="2">
    <source>
        <dbReference type="EMBL" id="KAH3682546.1"/>
    </source>
</evidence>
<feature type="compositionally biased region" description="Basic and acidic residues" evidence="1">
    <location>
        <begin position="310"/>
        <end position="322"/>
    </location>
</feature>
<reference evidence="2" key="1">
    <citation type="journal article" date="2021" name="Open Biol.">
        <title>Shared evolutionary footprints suggest mitochondrial oxidative damage underlies multiple complex I losses in fungi.</title>
        <authorList>
            <person name="Schikora-Tamarit M.A."/>
            <person name="Marcet-Houben M."/>
            <person name="Nosek J."/>
            <person name="Gabaldon T."/>
        </authorList>
    </citation>
    <scope>NUCLEOTIDE SEQUENCE</scope>
    <source>
        <strain evidence="2">CBS2887</strain>
    </source>
</reference>
<feature type="non-terminal residue" evidence="2">
    <location>
        <position position="481"/>
    </location>
</feature>
<dbReference type="Proteomes" id="UP000774326">
    <property type="component" value="Unassembled WGS sequence"/>
</dbReference>